<reference evidence="3" key="1">
    <citation type="submission" date="2021-01" db="EMBL/GenBank/DDBJ databases">
        <authorList>
            <person name="Corre E."/>
            <person name="Pelletier E."/>
            <person name="Niang G."/>
            <person name="Scheremetjew M."/>
            <person name="Finn R."/>
            <person name="Kale V."/>
            <person name="Holt S."/>
            <person name="Cochrane G."/>
            <person name="Meng A."/>
            <person name="Brown T."/>
            <person name="Cohen L."/>
        </authorList>
    </citation>
    <scope>NUCLEOTIDE SEQUENCE</scope>
    <source>
        <strain evidence="3">CCMP3105</strain>
    </source>
</reference>
<feature type="compositionally biased region" description="Basic and acidic residues" evidence="1">
    <location>
        <begin position="188"/>
        <end position="200"/>
    </location>
</feature>
<protein>
    <recommendedName>
        <fullName evidence="2">Glycosyl transferase family 25 domain-containing protein</fullName>
    </recommendedName>
</protein>
<name>A0A7S4R5F1_9DINO</name>
<gene>
    <name evidence="3" type="ORF">AMON00008_LOCUS30452</name>
</gene>
<evidence type="ECO:0000313" key="3">
    <source>
        <dbReference type="EMBL" id="CAE4603998.1"/>
    </source>
</evidence>
<dbReference type="AlphaFoldDB" id="A0A7S4R5F1"/>
<sequence>MNSERVEQASWKRLWRWLRLALFGQLACCLVPLGILEAVASSAPWGYCLAECGGRKPAWTCRLVELWPGEDPCSRSNGTSKTWNLHAGKGTIKAGNLSSSKGAIKAGNLSARKRTSKAENLYTSEETAEAGNLYTSKETIKAGNLYESKGTNKAGNLSASKGTIEAGNLYTSKGTIKAGGLHASKHASKAENLHTSKETIKAGSLPTSKGTDKAGNLHTSKEAGEAWDLYTEAYVINRKVDKQRMKAFAALARRAGVRFEVFEAADKDVLTVAQLERNGEVGPAVRLRSERVSGTLASGLSHNRLWRKLARRGDRSKFLIFEDDSDIPPDFHKRLALAMTQVPDDWDMLYLNHNRLKGHRVPPSNTWLQPNMDYPGQKTNAVINAYLVRPAGLRRLLGFQHPINYTISFDSMLRRHFKDFRAYFLIERLVPQRNVSSIRAPHRNISSVQAPQRNVSPVRAR</sequence>
<dbReference type="InterPro" id="IPR002654">
    <property type="entry name" value="Glyco_trans_25"/>
</dbReference>
<dbReference type="Pfam" id="PF01755">
    <property type="entry name" value="Glyco_transf_25"/>
    <property type="match status" value="1"/>
</dbReference>
<feature type="domain" description="Glycosyl transferase family 25" evidence="2">
    <location>
        <begin position="232"/>
        <end position="357"/>
    </location>
</feature>
<feature type="region of interest" description="Disordered" evidence="1">
    <location>
        <begin position="187"/>
        <end position="217"/>
    </location>
</feature>
<organism evidence="3">
    <name type="scientific">Alexandrium monilatum</name>
    <dbReference type="NCBI Taxonomy" id="311494"/>
    <lineage>
        <taxon>Eukaryota</taxon>
        <taxon>Sar</taxon>
        <taxon>Alveolata</taxon>
        <taxon>Dinophyceae</taxon>
        <taxon>Gonyaulacales</taxon>
        <taxon>Pyrocystaceae</taxon>
        <taxon>Alexandrium</taxon>
    </lineage>
</organism>
<dbReference type="EMBL" id="HBNR01043763">
    <property type="protein sequence ID" value="CAE4603998.1"/>
    <property type="molecule type" value="Transcribed_RNA"/>
</dbReference>
<evidence type="ECO:0000259" key="2">
    <source>
        <dbReference type="Pfam" id="PF01755"/>
    </source>
</evidence>
<evidence type="ECO:0000256" key="1">
    <source>
        <dbReference type="SAM" id="MobiDB-lite"/>
    </source>
</evidence>
<accession>A0A7S4R5F1</accession>
<proteinExistence type="predicted"/>